<proteinExistence type="predicted"/>
<keyword evidence="2" id="KW-1185">Reference proteome</keyword>
<dbReference type="Proteomes" id="UP001146351">
    <property type="component" value="Unassembled WGS sequence"/>
</dbReference>
<dbReference type="AlphaFoldDB" id="A0A9W9IA81"/>
<gene>
    <name evidence="1" type="ORF">N7492_004632</name>
</gene>
<reference evidence="1" key="1">
    <citation type="submission" date="2022-11" db="EMBL/GenBank/DDBJ databases">
        <authorList>
            <person name="Petersen C."/>
        </authorList>
    </citation>
    <scope>NUCLEOTIDE SEQUENCE</scope>
    <source>
        <strain evidence="1">IBT 21917</strain>
    </source>
</reference>
<reference evidence="1" key="2">
    <citation type="journal article" date="2023" name="IMA Fungus">
        <title>Comparative genomic study of the Penicillium genus elucidates a diverse pangenome and 15 lateral gene transfer events.</title>
        <authorList>
            <person name="Petersen C."/>
            <person name="Sorensen T."/>
            <person name="Nielsen M.R."/>
            <person name="Sondergaard T.E."/>
            <person name="Sorensen J.L."/>
            <person name="Fitzpatrick D.A."/>
            <person name="Frisvad J.C."/>
            <person name="Nielsen K.L."/>
        </authorList>
    </citation>
    <scope>NUCLEOTIDE SEQUENCE</scope>
    <source>
        <strain evidence="1">IBT 21917</strain>
    </source>
</reference>
<evidence type="ECO:0000313" key="1">
    <source>
        <dbReference type="EMBL" id="KAJ5172039.1"/>
    </source>
</evidence>
<dbReference type="EMBL" id="JAPQKO010000003">
    <property type="protein sequence ID" value="KAJ5172039.1"/>
    <property type="molecule type" value="Genomic_DNA"/>
</dbReference>
<accession>A0A9W9IA81</accession>
<evidence type="ECO:0000313" key="2">
    <source>
        <dbReference type="Proteomes" id="UP001146351"/>
    </source>
</evidence>
<protein>
    <submittedName>
        <fullName evidence="1">Uncharacterized protein</fullName>
    </submittedName>
</protein>
<name>A0A9W9IA81_9EURO</name>
<comment type="caution">
    <text evidence="1">The sequence shown here is derived from an EMBL/GenBank/DDBJ whole genome shotgun (WGS) entry which is preliminary data.</text>
</comment>
<organism evidence="1 2">
    <name type="scientific">Penicillium capsulatum</name>
    <dbReference type="NCBI Taxonomy" id="69766"/>
    <lineage>
        <taxon>Eukaryota</taxon>
        <taxon>Fungi</taxon>
        <taxon>Dikarya</taxon>
        <taxon>Ascomycota</taxon>
        <taxon>Pezizomycotina</taxon>
        <taxon>Eurotiomycetes</taxon>
        <taxon>Eurotiomycetidae</taxon>
        <taxon>Eurotiales</taxon>
        <taxon>Aspergillaceae</taxon>
        <taxon>Penicillium</taxon>
    </lineage>
</organism>
<sequence>MHERIYITVQIQQSHSSSPQSQPKQGFETDLMGFLIELPELPELVEGRIQLIGAAAETFIVPRIVQRNPRSNWATVSREQRTTATI</sequence>